<dbReference type="EMBL" id="DXEK01000130">
    <property type="protein sequence ID" value="HIX77457.1"/>
    <property type="molecule type" value="Genomic_DNA"/>
</dbReference>
<keyword evidence="1" id="KW-0812">Transmembrane</keyword>
<organism evidence="3 4">
    <name type="scientific">Candidatus Fusicatenibacter merdavium</name>
    <dbReference type="NCBI Taxonomy" id="2838600"/>
    <lineage>
        <taxon>Bacteria</taxon>
        <taxon>Bacillati</taxon>
        <taxon>Bacillota</taxon>
        <taxon>Clostridia</taxon>
        <taxon>Lachnospirales</taxon>
        <taxon>Lachnospiraceae</taxon>
        <taxon>Fusicatenibacter</taxon>
    </lineage>
</organism>
<reference evidence="3" key="2">
    <citation type="submission" date="2021-04" db="EMBL/GenBank/DDBJ databases">
        <authorList>
            <person name="Gilroy R."/>
        </authorList>
    </citation>
    <scope>NUCLEOTIDE SEQUENCE</scope>
    <source>
        <strain evidence="3">CHK183-1962</strain>
    </source>
</reference>
<feature type="transmembrane region" description="Helical" evidence="1">
    <location>
        <begin position="9"/>
        <end position="29"/>
    </location>
</feature>
<evidence type="ECO:0000313" key="3">
    <source>
        <dbReference type="EMBL" id="HIX77457.1"/>
    </source>
</evidence>
<keyword evidence="1" id="KW-1133">Transmembrane helix</keyword>
<accession>A0A9D2BJ93</accession>
<feature type="transmembrane region" description="Helical" evidence="1">
    <location>
        <begin position="49"/>
        <end position="69"/>
    </location>
</feature>
<sequence length="142" mass="16618">MYVKDDRSFIMYLILNFITCGIYGIYFWYMYVEDINTVFYGDGEDSPNYILVLILSIITCGIYGFYWYYKQANRIYHGSYERYGVPVTETGTAVLLWMILGSLVCGLGTFVAQYFMINNMNKVANAYNYQQQNRFNGGGNYY</sequence>
<evidence type="ECO:0000259" key="2">
    <source>
        <dbReference type="Pfam" id="PF14018"/>
    </source>
</evidence>
<evidence type="ECO:0000256" key="1">
    <source>
        <dbReference type="SAM" id="Phobius"/>
    </source>
</evidence>
<feature type="transmembrane region" description="Helical" evidence="1">
    <location>
        <begin position="90"/>
        <end position="115"/>
    </location>
</feature>
<protein>
    <submittedName>
        <fullName evidence="3">DUF4234 domain-containing protein</fullName>
    </submittedName>
</protein>
<evidence type="ECO:0000313" key="4">
    <source>
        <dbReference type="Proteomes" id="UP000886890"/>
    </source>
</evidence>
<reference evidence="3" key="1">
    <citation type="journal article" date="2021" name="PeerJ">
        <title>Extensive microbial diversity within the chicken gut microbiome revealed by metagenomics and culture.</title>
        <authorList>
            <person name="Gilroy R."/>
            <person name="Ravi A."/>
            <person name="Getino M."/>
            <person name="Pursley I."/>
            <person name="Horton D.L."/>
            <person name="Alikhan N.F."/>
            <person name="Baker D."/>
            <person name="Gharbi K."/>
            <person name="Hall N."/>
            <person name="Watson M."/>
            <person name="Adriaenssens E.M."/>
            <person name="Foster-Nyarko E."/>
            <person name="Jarju S."/>
            <person name="Secka A."/>
            <person name="Antonio M."/>
            <person name="Oren A."/>
            <person name="Chaudhuri R.R."/>
            <person name="La Ragione R."/>
            <person name="Hildebrand F."/>
            <person name="Pallen M.J."/>
        </authorList>
    </citation>
    <scope>NUCLEOTIDE SEQUENCE</scope>
    <source>
        <strain evidence="3">CHK183-1962</strain>
    </source>
</reference>
<dbReference type="InterPro" id="IPR025328">
    <property type="entry name" value="DUF4234"/>
</dbReference>
<keyword evidence="1" id="KW-0472">Membrane</keyword>
<dbReference type="Proteomes" id="UP000886890">
    <property type="component" value="Unassembled WGS sequence"/>
</dbReference>
<dbReference type="Pfam" id="PF14018">
    <property type="entry name" value="DUF4234"/>
    <property type="match status" value="1"/>
</dbReference>
<proteinExistence type="predicted"/>
<dbReference type="AlphaFoldDB" id="A0A9D2BJ93"/>
<comment type="caution">
    <text evidence="3">The sequence shown here is derived from an EMBL/GenBank/DDBJ whole genome shotgun (WGS) entry which is preliminary data.</text>
</comment>
<gene>
    <name evidence="3" type="ORF">H9734_07680</name>
</gene>
<name>A0A9D2BJ93_9FIRM</name>
<feature type="domain" description="DUF4234" evidence="2">
    <location>
        <begin position="7"/>
        <end position="76"/>
    </location>
</feature>